<keyword evidence="1" id="KW-0547">Nucleotide-binding</keyword>
<dbReference type="GO" id="GO:0045292">
    <property type="term" value="P:mRNA cis splicing, via spliceosome"/>
    <property type="evidence" value="ECO:0007669"/>
    <property type="project" value="UniProtKB-UniRule"/>
</dbReference>
<keyword evidence="1" id="KW-0378">Hydrolase</keyword>
<evidence type="ECO:0000259" key="3">
    <source>
        <dbReference type="Pfam" id="PF13086"/>
    </source>
</evidence>
<comment type="similarity">
    <text evidence="2">Belongs to the CWF11 family.</text>
</comment>
<evidence type="ECO:0000259" key="6">
    <source>
        <dbReference type="Pfam" id="PF21143"/>
    </source>
</evidence>
<sequence>MAWQAPESILADDEYSPTIHDLQGGTAYSEIAATNWLGDKASIRFSADVVREIYKSLEKEAFSLRSLILLENLQYVEQYLWPNYNEDSIDELVISLVMIITAKRRKGAQIWDTFKANIDSFPSFFRRVLIMSLSTSLPFATRTHILCFVAVAFQSLDNAMVRKECAPLVAIGIWQNLQSEEVREAKLKKNPIFKKAWRAAVKKHSIADQKSQARTNFQWSWLHMVMVNFISVLYSEPEGDLIAETCLYVERMIEFFTDLLSQLPTRRYVHGLLEDLQILPCLRLSPFFFLQNNKLLRELIALLEHFYYFEIDDECDSNSPHLASKSQYKNNIAKLQKEAINVSKNKLTVMGLANCASVAKKEDLELQLSVLNDEELVNLYRRLSFRQSYPQTISRPINRQFMLCTITETFSQRLNPISDIRQTSLLPTERTLFSSILRYSDSDNGNRPLPIPKLNLQYLSTPDFLWRIFILYRNESFFEIRRDLQDTLRKLRPKIHQGNIVFSGKSKMALQINRISILETGPPCVGETIPSFVRAELDLHFDNLNTDAKKEWESLRSDDVVFLLNIRPRDNSSGAGIPVHSTLADIEIRALQCAEVVGGFAESKIISSSHPYEKRKLHVFLDRMKYMSDEKNSGDLSDTYQSLNIIVRRKGIGNNFKSVLASIQSLAQEYSNLLPQWLQDTFLGCGDPSEACFPNLRPIPKTIDFGETFHDIGHLQETSQGNQFKILLPSKALTPPFVFTEVESGRHANTITDSPMLQYEISNDQTTIAPLHATGATSSQGIPRYTEAQVQAIVSGTNPGLTLIVGPPGTGKTDVATQIICNLYRNFPNERTLIIAHSNQALNQLLHKIGGRAIDERHLLRLGYGEDDLAQLAPAYSKLGRIESLVELRNTLLLEVDRLASSINAPGVHSNSCETASYFNQIYVKPLWNNFTTAVSLSATSDTIINIFPFYNYFPNARQLFTETQTSFQRTINVAESYFREISDLFVRLEDIMPFDLLRSVRDKTNYLLSTEARIIAMTSTYAAIQRDELVKNGLRYDSIVMEEAAQITEIETFIPFTLQKPMGNETPLKRIVLCGDHLQNPPVVQNTALRYFANLEQSLFARFIRLGVPPIILDKQGRARPTIAELYSWRYPKLGNLTCLHQQEEFLCANAGFQHEFQFIDVGDFKGKGEQEPSPHFIQNLGEAEYAVALFQYMRLLGYPPHKISIITSYAGQLALIKDIINIRCSNNPLFGSPAHLTTIDKFQGEQNDYVIVSLVRTKGVGYLRDMRRLTVALSRARLGLYVLGRLKTFQSCYELKEAFRRLLQNPTRLELVTGEMWPATRPLKVLKQATVMEGVEHLGRYVFEMTETKLKLLKGV</sequence>
<dbReference type="SUPFAM" id="SSF52540">
    <property type="entry name" value="P-loop containing nucleoside triphosphate hydrolases"/>
    <property type="match status" value="1"/>
</dbReference>
<dbReference type="Pfam" id="PF13086">
    <property type="entry name" value="AAA_11"/>
    <property type="match status" value="1"/>
</dbReference>
<dbReference type="EMBL" id="JAVHJO010000001">
    <property type="protein sequence ID" value="KAK6543253.1"/>
    <property type="molecule type" value="Genomic_DNA"/>
</dbReference>
<feature type="domain" description="RNA helicase aquarius N-terminal" evidence="5">
    <location>
        <begin position="28"/>
        <end position="413"/>
    </location>
</feature>
<dbReference type="InterPro" id="IPR047187">
    <property type="entry name" value="SF1_C_Upf1"/>
</dbReference>
<dbReference type="FunFam" id="3.40.50.300:FF:002863">
    <property type="entry name" value="Pre-mRNA-splicing factor cwf11"/>
    <property type="match status" value="1"/>
</dbReference>
<dbReference type="CDD" id="cd18808">
    <property type="entry name" value="SF1_C_Upf1"/>
    <property type="match status" value="1"/>
</dbReference>
<dbReference type="PIRSF" id="PIRSF038901">
    <property type="entry name" value="AQR_cwf11"/>
    <property type="match status" value="1"/>
</dbReference>
<keyword evidence="1" id="KW-0067">ATP-binding</keyword>
<gene>
    <name evidence="7" type="ORF">TWF694_000017</name>
</gene>
<keyword evidence="1" id="KW-0347">Helicase</keyword>
<proteinExistence type="inferred from homology"/>
<dbReference type="InterPro" id="IPR027417">
    <property type="entry name" value="P-loop_NTPase"/>
</dbReference>
<dbReference type="InterPro" id="IPR045055">
    <property type="entry name" value="DNA2/NAM7-like"/>
</dbReference>
<keyword evidence="2" id="KW-0539">Nucleus</keyword>
<comment type="caution">
    <text evidence="7">The sequence shown here is derived from an EMBL/GenBank/DDBJ whole genome shotgun (WGS) entry which is preliminary data.</text>
</comment>
<dbReference type="GO" id="GO:0071013">
    <property type="term" value="C:catalytic step 2 spliceosome"/>
    <property type="evidence" value="ECO:0007669"/>
    <property type="project" value="TreeGrafter"/>
</dbReference>
<reference evidence="7 8" key="1">
    <citation type="submission" date="2019-10" db="EMBL/GenBank/DDBJ databases">
        <authorList>
            <person name="Palmer J.M."/>
        </authorList>
    </citation>
    <scope>NUCLEOTIDE SEQUENCE [LARGE SCALE GENOMIC DNA]</scope>
    <source>
        <strain evidence="7 8">TWF694</strain>
    </source>
</reference>
<evidence type="ECO:0000259" key="5">
    <source>
        <dbReference type="Pfam" id="PF16399"/>
    </source>
</evidence>
<comment type="function">
    <text evidence="2">Involved in mRNA splicing where it associates with cdc5 and the other cwf proteins as part of the spliceosome.</text>
</comment>
<accession>A0AAV9XMQ6</accession>
<dbReference type="Proteomes" id="UP001365542">
    <property type="component" value="Unassembled WGS sequence"/>
</dbReference>
<dbReference type="PANTHER" id="PTHR10887">
    <property type="entry name" value="DNA2/NAM7 HELICASE FAMILY"/>
    <property type="match status" value="1"/>
</dbReference>
<name>A0AAV9XMQ6_9PEZI</name>
<dbReference type="GO" id="GO:0004386">
    <property type="term" value="F:helicase activity"/>
    <property type="evidence" value="ECO:0007669"/>
    <property type="project" value="InterPro"/>
</dbReference>
<feature type="domain" description="RNA helicase aquarius beta-barrel" evidence="6">
    <location>
        <begin position="495"/>
        <end position="649"/>
    </location>
</feature>
<comment type="subcellular location">
    <subcellularLocation>
        <location evidence="2">Nucleus</location>
    </subcellularLocation>
</comment>
<keyword evidence="2" id="KW-0507">mRNA processing</keyword>
<dbReference type="InterPro" id="IPR026300">
    <property type="entry name" value="CWF11_fam"/>
</dbReference>
<keyword evidence="8" id="KW-1185">Reference proteome</keyword>
<dbReference type="Pfam" id="PF13087">
    <property type="entry name" value="AAA_12"/>
    <property type="match status" value="1"/>
</dbReference>
<organism evidence="7 8">
    <name type="scientific">Orbilia ellipsospora</name>
    <dbReference type="NCBI Taxonomy" id="2528407"/>
    <lineage>
        <taxon>Eukaryota</taxon>
        <taxon>Fungi</taxon>
        <taxon>Dikarya</taxon>
        <taxon>Ascomycota</taxon>
        <taxon>Pezizomycotina</taxon>
        <taxon>Orbiliomycetes</taxon>
        <taxon>Orbiliales</taxon>
        <taxon>Orbiliaceae</taxon>
        <taxon>Orbilia</taxon>
    </lineage>
</organism>
<evidence type="ECO:0000256" key="2">
    <source>
        <dbReference type="PIRNR" id="PIRNR038901"/>
    </source>
</evidence>
<keyword evidence="2" id="KW-0508">mRNA splicing</keyword>
<dbReference type="GO" id="GO:0005684">
    <property type="term" value="C:U2-type spliceosomal complex"/>
    <property type="evidence" value="ECO:0007669"/>
    <property type="project" value="UniProtKB-UniRule"/>
</dbReference>
<dbReference type="GO" id="GO:0003729">
    <property type="term" value="F:mRNA binding"/>
    <property type="evidence" value="ECO:0007669"/>
    <property type="project" value="TreeGrafter"/>
</dbReference>
<feature type="domain" description="DNA2/NAM7 helicase helicase" evidence="3">
    <location>
        <begin position="789"/>
        <end position="1086"/>
    </location>
</feature>
<protein>
    <recommendedName>
        <fullName evidence="2">Pre-mRNA-splicing factor</fullName>
    </recommendedName>
</protein>
<dbReference type="InterPro" id="IPR041677">
    <property type="entry name" value="DNA2/NAM7_AAA_11"/>
</dbReference>
<dbReference type="Gene3D" id="3.40.50.300">
    <property type="entry name" value="P-loop containing nucleotide triphosphate hydrolases"/>
    <property type="match status" value="2"/>
</dbReference>
<evidence type="ECO:0000259" key="4">
    <source>
        <dbReference type="Pfam" id="PF13087"/>
    </source>
</evidence>
<feature type="domain" description="DNA2/NAM7 helicase-like C-terminal" evidence="4">
    <location>
        <begin position="1096"/>
        <end position="1287"/>
    </location>
</feature>
<dbReference type="InterPro" id="IPR032174">
    <property type="entry name" value="Aquarius_N"/>
</dbReference>
<evidence type="ECO:0000313" key="8">
    <source>
        <dbReference type="Proteomes" id="UP001365542"/>
    </source>
</evidence>
<dbReference type="Pfam" id="PF16399">
    <property type="entry name" value="Aquarius_N_1st"/>
    <property type="match status" value="1"/>
</dbReference>
<dbReference type="Pfam" id="PF21143">
    <property type="entry name" value="Aquarius_N_2nd"/>
    <property type="match status" value="1"/>
</dbReference>
<evidence type="ECO:0000256" key="1">
    <source>
        <dbReference type="ARBA" id="ARBA00022806"/>
    </source>
</evidence>
<comment type="subunit">
    <text evidence="2">Belongs to the 40S cdc5-associated complex (or cwf complex), a spliceosome sub-complex reminiscent of a late-stage spliceosome.</text>
</comment>
<dbReference type="CDD" id="cd17935">
    <property type="entry name" value="EEXXQc_AQR"/>
    <property type="match status" value="1"/>
</dbReference>
<dbReference type="InterPro" id="IPR041679">
    <property type="entry name" value="DNA2/NAM7-like_C"/>
</dbReference>
<evidence type="ECO:0000313" key="7">
    <source>
        <dbReference type="EMBL" id="KAK6543253.1"/>
    </source>
</evidence>
<dbReference type="InterPro" id="IPR048966">
    <property type="entry name" value="Aquarius_b-barrel"/>
</dbReference>
<dbReference type="PANTHER" id="PTHR10887:SF5">
    <property type="entry name" value="RNA HELICASE AQUARIUS"/>
    <property type="match status" value="1"/>
</dbReference>